<sequence length="192" mass="22647">MRRVRRKIVNKEKVFGCDLMEHLNASSQESDLMVSEDFFLMSARAFLYSEWNRGDVKEQRRREGTEETWRNRGDVEEQRRRGGTEETRRNRGDVKEPRRREGTEETWRNRGDEKEPRRREGTEETWRNRGDEKEQVHGEERRESPPSLLPTEVKPDEPRSQQPRCIVGNVGTGAPVQGNARKITKEYDVSSC</sequence>
<feature type="compositionally biased region" description="Basic and acidic residues" evidence="1">
    <location>
        <begin position="56"/>
        <end position="144"/>
    </location>
</feature>
<dbReference type="OrthoDB" id="79452at2759"/>
<accession>A0A4Z2FCS7</accession>
<organism evidence="2 3">
    <name type="scientific">Liparis tanakae</name>
    <name type="common">Tanaka's snailfish</name>
    <dbReference type="NCBI Taxonomy" id="230148"/>
    <lineage>
        <taxon>Eukaryota</taxon>
        <taxon>Metazoa</taxon>
        <taxon>Chordata</taxon>
        <taxon>Craniata</taxon>
        <taxon>Vertebrata</taxon>
        <taxon>Euteleostomi</taxon>
        <taxon>Actinopterygii</taxon>
        <taxon>Neopterygii</taxon>
        <taxon>Teleostei</taxon>
        <taxon>Neoteleostei</taxon>
        <taxon>Acanthomorphata</taxon>
        <taxon>Eupercaria</taxon>
        <taxon>Perciformes</taxon>
        <taxon>Cottioidei</taxon>
        <taxon>Cottales</taxon>
        <taxon>Liparidae</taxon>
        <taxon>Liparis</taxon>
    </lineage>
</organism>
<feature type="region of interest" description="Disordered" evidence="1">
    <location>
        <begin position="56"/>
        <end position="192"/>
    </location>
</feature>
<dbReference type="AlphaFoldDB" id="A0A4Z2FCS7"/>
<evidence type="ECO:0000256" key="1">
    <source>
        <dbReference type="SAM" id="MobiDB-lite"/>
    </source>
</evidence>
<feature type="compositionally biased region" description="Basic and acidic residues" evidence="1">
    <location>
        <begin position="183"/>
        <end position="192"/>
    </location>
</feature>
<protein>
    <submittedName>
        <fullName evidence="2">Uncharacterized protein</fullName>
    </submittedName>
</protein>
<keyword evidence="3" id="KW-1185">Reference proteome</keyword>
<dbReference type="Proteomes" id="UP000314294">
    <property type="component" value="Unassembled WGS sequence"/>
</dbReference>
<name>A0A4Z2FCS7_9TELE</name>
<reference evidence="2 3" key="1">
    <citation type="submission" date="2019-03" db="EMBL/GenBank/DDBJ databases">
        <title>First draft genome of Liparis tanakae, snailfish: a comprehensive survey of snailfish specific genes.</title>
        <authorList>
            <person name="Kim W."/>
            <person name="Song I."/>
            <person name="Jeong J.-H."/>
            <person name="Kim D."/>
            <person name="Kim S."/>
            <person name="Ryu S."/>
            <person name="Song J.Y."/>
            <person name="Lee S.K."/>
        </authorList>
    </citation>
    <scope>NUCLEOTIDE SEQUENCE [LARGE SCALE GENOMIC DNA]</scope>
    <source>
        <tissue evidence="2">Muscle</tissue>
    </source>
</reference>
<dbReference type="EMBL" id="SRLO01001322">
    <property type="protein sequence ID" value="TNN38949.1"/>
    <property type="molecule type" value="Genomic_DNA"/>
</dbReference>
<comment type="caution">
    <text evidence="2">The sequence shown here is derived from an EMBL/GenBank/DDBJ whole genome shotgun (WGS) entry which is preliminary data.</text>
</comment>
<evidence type="ECO:0000313" key="2">
    <source>
        <dbReference type="EMBL" id="TNN38949.1"/>
    </source>
</evidence>
<evidence type="ECO:0000313" key="3">
    <source>
        <dbReference type="Proteomes" id="UP000314294"/>
    </source>
</evidence>
<gene>
    <name evidence="2" type="ORF">EYF80_050875</name>
</gene>
<proteinExistence type="predicted"/>